<evidence type="ECO:0000313" key="3">
    <source>
        <dbReference type="Proteomes" id="UP001292094"/>
    </source>
</evidence>
<evidence type="ECO:0000313" key="2">
    <source>
        <dbReference type="EMBL" id="KAK4328407.1"/>
    </source>
</evidence>
<comment type="caution">
    <text evidence="2">The sequence shown here is derived from an EMBL/GenBank/DDBJ whole genome shotgun (WGS) entry which is preliminary data.</text>
</comment>
<accession>A0AAE1QNK6</accession>
<keyword evidence="1" id="KW-0732">Signal</keyword>
<dbReference type="Proteomes" id="UP001292094">
    <property type="component" value="Unassembled WGS sequence"/>
</dbReference>
<gene>
    <name evidence="2" type="ORF">Pmani_001155</name>
</gene>
<dbReference type="AlphaFoldDB" id="A0AAE1QNK6"/>
<feature type="chain" id="PRO_5042174250" evidence="1">
    <location>
        <begin position="21"/>
        <end position="80"/>
    </location>
</feature>
<organism evidence="2 3">
    <name type="scientific">Petrolisthes manimaculis</name>
    <dbReference type="NCBI Taxonomy" id="1843537"/>
    <lineage>
        <taxon>Eukaryota</taxon>
        <taxon>Metazoa</taxon>
        <taxon>Ecdysozoa</taxon>
        <taxon>Arthropoda</taxon>
        <taxon>Crustacea</taxon>
        <taxon>Multicrustacea</taxon>
        <taxon>Malacostraca</taxon>
        <taxon>Eumalacostraca</taxon>
        <taxon>Eucarida</taxon>
        <taxon>Decapoda</taxon>
        <taxon>Pleocyemata</taxon>
        <taxon>Anomura</taxon>
        <taxon>Galatheoidea</taxon>
        <taxon>Porcellanidae</taxon>
        <taxon>Petrolisthes</taxon>
    </lineage>
</organism>
<sequence length="80" mass="9161">MPRCATFSLRLFMVKAKVTALEFNPAVFYRRSSDGNIVDRYGRDMETVKALARTCNFTMTFKELQPGKGGFQDIECLKEI</sequence>
<reference evidence="2" key="1">
    <citation type="submission" date="2023-11" db="EMBL/GenBank/DDBJ databases">
        <title>Genome assemblies of two species of porcelain crab, Petrolisthes cinctipes and Petrolisthes manimaculis (Anomura: Porcellanidae).</title>
        <authorList>
            <person name="Angst P."/>
        </authorList>
    </citation>
    <scope>NUCLEOTIDE SEQUENCE</scope>
    <source>
        <strain evidence="2">PB745_02</strain>
        <tissue evidence="2">Gill</tissue>
    </source>
</reference>
<proteinExistence type="predicted"/>
<keyword evidence="3" id="KW-1185">Reference proteome</keyword>
<feature type="signal peptide" evidence="1">
    <location>
        <begin position="1"/>
        <end position="20"/>
    </location>
</feature>
<protein>
    <submittedName>
        <fullName evidence="2">Uncharacterized protein</fullName>
    </submittedName>
</protein>
<evidence type="ECO:0000256" key="1">
    <source>
        <dbReference type="SAM" id="SignalP"/>
    </source>
</evidence>
<name>A0AAE1QNK6_9EUCA</name>
<dbReference type="EMBL" id="JAWZYT010000077">
    <property type="protein sequence ID" value="KAK4328407.1"/>
    <property type="molecule type" value="Genomic_DNA"/>
</dbReference>